<dbReference type="EMBL" id="VTPC01010233">
    <property type="protein sequence ID" value="KAF2892171.1"/>
    <property type="molecule type" value="Genomic_DNA"/>
</dbReference>
<feature type="domain" description="HTH psq-type" evidence="2">
    <location>
        <begin position="17"/>
        <end position="52"/>
    </location>
</feature>
<proteinExistence type="predicted"/>
<dbReference type="GO" id="GO:0005634">
    <property type="term" value="C:nucleus"/>
    <property type="evidence" value="ECO:0007669"/>
    <property type="project" value="UniProtKB-SubCell"/>
</dbReference>
<accession>A0A8K0GAW2</accession>
<dbReference type="SUPFAM" id="SSF46689">
    <property type="entry name" value="Homeodomain-like"/>
    <property type="match status" value="1"/>
</dbReference>
<evidence type="ECO:0000259" key="2">
    <source>
        <dbReference type="Pfam" id="PF05225"/>
    </source>
</evidence>
<dbReference type="Proteomes" id="UP000801492">
    <property type="component" value="Unassembled WGS sequence"/>
</dbReference>
<evidence type="ECO:0000313" key="3">
    <source>
        <dbReference type="EMBL" id="KAF2892171.1"/>
    </source>
</evidence>
<sequence length="138" mass="15258">MPRSKLGVKRPPNNKNAFEAAVADVLQSNLSFWKAARVHNISRATLMRHVKKYKDSNKENLEYIVLASKGVKQISRMTIGERGVNVTMIAAISATGNSIPPMLIFPRVNFKDFIMKGAPSGAIGTAVPSWWHNDVLLL</sequence>
<keyword evidence="4" id="KW-1185">Reference proteome</keyword>
<dbReference type="Pfam" id="PF05225">
    <property type="entry name" value="HTH_psq"/>
    <property type="match status" value="1"/>
</dbReference>
<comment type="caution">
    <text evidence="3">The sequence shown here is derived from an EMBL/GenBank/DDBJ whole genome shotgun (WGS) entry which is preliminary data.</text>
</comment>
<dbReference type="GO" id="GO:0003677">
    <property type="term" value="F:DNA binding"/>
    <property type="evidence" value="ECO:0007669"/>
    <property type="project" value="InterPro"/>
</dbReference>
<name>A0A8K0GAW2_IGNLU</name>
<comment type="subcellular location">
    <subcellularLocation>
        <location evidence="1">Nucleus</location>
    </subcellularLocation>
</comment>
<evidence type="ECO:0000313" key="4">
    <source>
        <dbReference type="Proteomes" id="UP000801492"/>
    </source>
</evidence>
<gene>
    <name evidence="3" type="ORF">ILUMI_14002</name>
</gene>
<protein>
    <recommendedName>
        <fullName evidence="2">HTH psq-type domain-containing protein</fullName>
    </recommendedName>
</protein>
<dbReference type="OrthoDB" id="7489787at2759"/>
<evidence type="ECO:0000256" key="1">
    <source>
        <dbReference type="ARBA" id="ARBA00004123"/>
    </source>
</evidence>
<organism evidence="3 4">
    <name type="scientific">Ignelater luminosus</name>
    <name type="common">Cucubano</name>
    <name type="synonym">Pyrophorus luminosus</name>
    <dbReference type="NCBI Taxonomy" id="2038154"/>
    <lineage>
        <taxon>Eukaryota</taxon>
        <taxon>Metazoa</taxon>
        <taxon>Ecdysozoa</taxon>
        <taxon>Arthropoda</taxon>
        <taxon>Hexapoda</taxon>
        <taxon>Insecta</taxon>
        <taxon>Pterygota</taxon>
        <taxon>Neoptera</taxon>
        <taxon>Endopterygota</taxon>
        <taxon>Coleoptera</taxon>
        <taxon>Polyphaga</taxon>
        <taxon>Elateriformia</taxon>
        <taxon>Elateroidea</taxon>
        <taxon>Elateridae</taxon>
        <taxon>Agrypninae</taxon>
        <taxon>Pyrophorini</taxon>
        <taxon>Ignelater</taxon>
    </lineage>
</organism>
<reference evidence="3" key="1">
    <citation type="submission" date="2019-08" db="EMBL/GenBank/DDBJ databases">
        <title>The genome of the North American firefly Photinus pyralis.</title>
        <authorList>
            <consortium name="Photinus pyralis genome working group"/>
            <person name="Fallon T.R."/>
            <person name="Sander Lower S.E."/>
            <person name="Weng J.-K."/>
        </authorList>
    </citation>
    <scope>NUCLEOTIDE SEQUENCE</scope>
    <source>
        <strain evidence="3">TRF0915ILg1</strain>
        <tissue evidence="3">Whole body</tissue>
    </source>
</reference>
<dbReference type="InterPro" id="IPR009057">
    <property type="entry name" value="Homeodomain-like_sf"/>
</dbReference>
<dbReference type="AlphaFoldDB" id="A0A8K0GAW2"/>
<dbReference type="Gene3D" id="1.10.10.60">
    <property type="entry name" value="Homeodomain-like"/>
    <property type="match status" value="1"/>
</dbReference>
<dbReference type="InterPro" id="IPR007889">
    <property type="entry name" value="HTH_Psq"/>
</dbReference>